<protein>
    <submittedName>
        <fullName evidence="1">Uncharacterized protein</fullName>
    </submittedName>
</protein>
<sequence length="305" mass="35950">MSNNKDDRILTFQEFDDIKVSTKTFTAMTNLCIDLKKLFNFLPVIEYNVVPKRRGRKKKNEKNDTNLEIPQGSIITLKYEDGLRGVDLKKKKSEKKRKWFRNSFTVVILIEKYINFKVCRNGTFQMTGCKTLAQAEQCVKHIWNLIKDDKTIYSLSSGDHPEAIFIPAMRNIDFSLGFYIDREKLARYMSTQTECHCLLETSFGYTGVNIKIPLTKKINTINVCKINYLNNEWVKEYVPYKHYLDKLTSKEKIDKLQEERYNTFLVFHSGKTIMSGLTGELMRDTYYTFIDIIRKCHKEIEERLD</sequence>
<dbReference type="EMBL" id="MN739514">
    <property type="protein sequence ID" value="QHT09667.1"/>
    <property type="molecule type" value="Genomic_DNA"/>
</dbReference>
<evidence type="ECO:0000313" key="1">
    <source>
        <dbReference type="EMBL" id="QHT09667.1"/>
    </source>
</evidence>
<proteinExistence type="predicted"/>
<accession>A0A6C0CZH0</accession>
<name>A0A6C0CZH0_9ZZZZ</name>
<reference evidence="1" key="1">
    <citation type="journal article" date="2020" name="Nature">
        <title>Giant virus diversity and host interactions through global metagenomics.</title>
        <authorList>
            <person name="Schulz F."/>
            <person name="Roux S."/>
            <person name="Paez-Espino D."/>
            <person name="Jungbluth S."/>
            <person name="Walsh D.A."/>
            <person name="Denef V.J."/>
            <person name="McMahon K.D."/>
            <person name="Konstantinidis K.T."/>
            <person name="Eloe-Fadrosh E.A."/>
            <person name="Kyrpides N.C."/>
            <person name="Woyke T."/>
        </authorList>
    </citation>
    <scope>NUCLEOTIDE SEQUENCE</scope>
    <source>
        <strain evidence="1">GVMAG-M-3300023174-102</strain>
    </source>
</reference>
<organism evidence="1">
    <name type="scientific">viral metagenome</name>
    <dbReference type="NCBI Taxonomy" id="1070528"/>
    <lineage>
        <taxon>unclassified sequences</taxon>
        <taxon>metagenomes</taxon>
        <taxon>organismal metagenomes</taxon>
    </lineage>
</organism>
<dbReference type="AlphaFoldDB" id="A0A6C0CZH0"/>